<gene>
    <name evidence="1" type="ORF">NOCA180153</name>
</gene>
<sequence length="222" mass="23367">MQLHAVIIPPAGVVQAALEAARDLVPPPPAPPEVPKPGFMDRLLGRTQPEPVVLPAAGLVPAMAETVCLRVAKFGNLTAPDAASLAESLAAEAASWPSPVVRVAKLAVAKDDPFGVTAQLEGDLDALRAIHRNVLEVAERHRLYLDRRSFRGELALGTMEMEDGSPVPEPVAGSEVEHRGARWSPDHLTLLRSSFAGGGTTFAEYARIDLDVGGAEELGALG</sequence>
<dbReference type="EMBL" id="CZKB01000028">
    <property type="protein sequence ID" value="CUR62509.1"/>
    <property type="molecule type" value="Genomic_DNA"/>
</dbReference>
<reference evidence="1" key="1">
    <citation type="submission" date="2015-08" db="EMBL/GenBank/DDBJ databases">
        <authorList>
            <person name="Babu N.S."/>
            <person name="Beckwith C.J."/>
            <person name="Beseler K.G."/>
            <person name="Brison A."/>
            <person name="Carone J.V."/>
            <person name="Caskin T.P."/>
            <person name="Diamond M."/>
            <person name="Durham M.E."/>
            <person name="Foxe J.M."/>
            <person name="Go M."/>
            <person name="Henderson B.A."/>
            <person name="Jones I.B."/>
            <person name="McGettigan J.A."/>
            <person name="Micheletti S.J."/>
            <person name="Nasrallah M.E."/>
            <person name="Ortiz D."/>
            <person name="Piller C.R."/>
            <person name="Privatt S.R."/>
            <person name="Schneider S.L."/>
            <person name="Sharp S."/>
            <person name="Smith T.C."/>
            <person name="Stanton J.D."/>
            <person name="Ullery H.E."/>
            <person name="Wilson R.J."/>
            <person name="Serrano M.G."/>
            <person name="Buck G."/>
            <person name="Lee V."/>
            <person name="Wang Y."/>
            <person name="Carvalho R."/>
            <person name="Voegtly L."/>
            <person name="Shi R."/>
            <person name="Duckworth R."/>
            <person name="Johnson A."/>
            <person name="Loviza R."/>
            <person name="Walstead R."/>
            <person name="Shah Z."/>
            <person name="Kiflezghi M."/>
            <person name="Wade K."/>
            <person name="Ball S.L."/>
            <person name="Bradley K.W."/>
            <person name="Asai D.J."/>
            <person name="Bowman C.A."/>
            <person name="Russell D.A."/>
            <person name="Pope W.H."/>
            <person name="Jacobs-Sera D."/>
            <person name="Hendrix R.W."/>
            <person name="Hatfull G.F."/>
        </authorList>
    </citation>
    <scope>NUCLEOTIDE SEQUENCE</scope>
</reference>
<name>A0A2P2CKP0_9ZZZZ</name>
<accession>A0A2P2CKP0</accession>
<proteinExistence type="predicted"/>
<organism evidence="1">
    <name type="scientific">metagenome</name>
    <dbReference type="NCBI Taxonomy" id="256318"/>
    <lineage>
        <taxon>unclassified sequences</taxon>
        <taxon>metagenomes</taxon>
    </lineage>
</organism>
<evidence type="ECO:0000313" key="1">
    <source>
        <dbReference type="EMBL" id="CUR62509.1"/>
    </source>
</evidence>
<dbReference type="AlphaFoldDB" id="A0A2P2CKP0"/>
<protein>
    <submittedName>
        <fullName evidence="1">Uncharacterized protein</fullName>
    </submittedName>
</protein>
<dbReference type="Gene3D" id="3.90.1140.10">
    <property type="entry name" value="Cyclic phosphodiesterase"/>
    <property type="match status" value="1"/>
</dbReference>